<dbReference type="eggNOG" id="ENOG5032E3E">
    <property type="taxonomic scope" value="Bacteria"/>
</dbReference>
<dbReference type="AlphaFoldDB" id="A0A173WRR4"/>
<dbReference type="Proteomes" id="UP000095546">
    <property type="component" value="Unassembled WGS sequence"/>
</dbReference>
<feature type="chain" id="PRO_5038860719" description="Extracellular endo-alpha-(1-&gt;5)-L-arabinanase C-terminal domain-containing protein" evidence="1">
    <location>
        <begin position="28"/>
        <end position="128"/>
    </location>
</feature>
<evidence type="ECO:0000313" key="3">
    <source>
        <dbReference type="Proteomes" id="UP000095546"/>
    </source>
</evidence>
<evidence type="ECO:0008006" key="4">
    <source>
        <dbReference type="Google" id="ProtNLM"/>
    </source>
</evidence>
<organism evidence="2 3">
    <name type="scientific">Mitsuokella jalaludinii</name>
    <dbReference type="NCBI Taxonomy" id="187979"/>
    <lineage>
        <taxon>Bacteria</taxon>
        <taxon>Bacillati</taxon>
        <taxon>Bacillota</taxon>
        <taxon>Negativicutes</taxon>
        <taxon>Selenomonadales</taxon>
        <taxon>Selenomonadaceae</taxon>
        <taxon>Mitsuokella</taxon>
    </lineage>
</organism>
<dbReference type="EMBL" id="CYYU01000001">
    <property type="protein sequence ID" value="CUN40778.1"/>
    <property type="molecule type" value="Genomic_DNA"/>
</dbReference>
<protein>
    <recommendedName>
        <fullName evidence="4">Extracellular endo-alpha-(1-&gt;5)-L-arabinanase C-terminal domain-containing protein</fullName>
    </recommendedName>
</protein>
<dbReference type="RefSeq" id="WP_055160096.1">
    <property type="nucleotide sequence ID" value="NZ_CABIWZ010000001.1"/>
</dbReference>
<keyword evidence="1" id="KW-0732">Signal</keyword>
<proteinExistence type="predicted"/>
<dbReference type="STRING" id="187979.ERS852385_00336"/>
<dbReference type="PROSITE" id="PS51257">
    <property type="entry name" value="PROKAR_LIPOPROTEIN"/>
    <property type="match status" value="1"/>
</dbReference>
<reference evidence="2 3" key="1">
    <citation type="submission" date="2015-09" db="EMBL/GenBank/DDBJ databases">
        <authorList>
            <consortium name="Pathogen Informatics"/>
        </authorList>
    </citation>
    <scope>NUCLEOTIDE SEQUENCE [LARGE SCALE GENOMIC DNA]</scope>
    <source>
        <strain evidence="2 3">2789STDY5608828</strain>
    </source>
</reference>
<sequence>MKGFAKRRMPILTAGCLLCLLLAGCMSDKYENSEYVGVWKATTGSMGGINVNVAKSVGGEFTLDLQPNGDVKAVVGDEKGNGDWEETANGFKIKDSSGEMVFVKVETGKVKTDYSGMTILFEKQTKDK</sequence>
<accession>A0A173WRR4</accession>
<feature type="signal peptide" evidence="1">
    <location>
        <begin position="1"/>
        <end position="27"/>
    </location>
</feature>
<evidence type="ECO:0000256" key="1">
    <source>
        <dbReference type="SAM" id="SignalP"/>
    </source>
</evidence>
<name>A0A173WRR4_9FIRM</name>
<evidence type="ECO:0000313" key="2">
    <source>
        <dbReference type="EMBL" id="CUN40778.1"/>
    </source>
</evidence>
<keyword evidence="3" id="KW-1185">Reference proteome</keyword>
<dbReference type="OrthoDB" id="3239593at2"/>
<gene>
    <name evidence="2" type="ORF">ERS852385_00336</name>
</gene>